<dbReference type="EMBL" id="CAADFL010000265">
    <property type="protein sequence ID" value="VFK13055.1"/>
    <property type="molecule type" value="Genomic_DNA"/>
</dbReference>
<dbReference type="EMBL" id="CAADFA010000256">
    <property type="protein sequence ID" value="VFJ59813.1"/>
    <property type="molecule type" value="Genomic_DNA"/>
</dbReference>
<gene>
    <name evidence="4" type="ORF">BECKFM1743A_GA0114220_109842</name>
    <name evidence="5" type="ORF">BECKFM1743B_GA0114221_102651</name>
    <name evidence="3" type="ORF">BECKFM1743C_GA0114222_102566</name>
</gene>
<keyword evidence="2" id="KW-0812">Transmembrane</keyword>
<feature type="region of interest" description="Disordered" evidence="1">
    <location>
        <begin position="1"/>
        <end position="23"/>
    </location>
</feature>
<evidence type="ECO:0000313" key="3">
    <source>
        <dbReference type="EMBL" id="VFJ59813.1"/>
    </source>
</evidence>
<keyword evidence="2" id="KW-0472">Membrane</keyword>
<reference evidence="4" key="1">
    <citation type="submission" date="2019-02" db="EMBL/GenBank/DDBJ databases">
        <authorList>
            <person name="Gruber-Vodicka R. H."/>
            <person name="Seah K. B. B."/>
        </authorList>
    </citation>
    <scope>NUCLEOTIDE SEQUENCE</scope>
    <source>
        <strain evidence="4">BECK_BZ163</strain>
        <strain evidence="5">BECK_BZ164</strain>
        <strain evidence="3">BECK_BZ165</strain>
    </source>
</reference>
<dbReference type="AlphaFoldDB" id="A0A450U2R1"/>
<evidence type="ECO:0000256" key="1">
    <source>
        <dbReference type="SAM" id="MobiDB-lite"/>
    </source>
</evidence>
<accession>A0A450U2R1</accession>
<evidence type="ECO:0000313" key="4">
    <source>
        <dbReference type="EMBL" id="VFJ77434.1"/>
    </source>
</evidence>
<protein>
    <submittedName>
        <fullName evidence="4">Uncharacterized protein</fullName>
    </submittedName>
</protein>
<organism evidence="4">
    <name type="scientific">Candidatus Kentrum sp. FM</name>
    <dbReference type="NCBI Taxonomy" id="2126340"/>
    <lineage>
        <taxon>Bacteria</taxon>
        <taxon>Pseudomonadati</taxon>
        <taxon>Pseudomonadota</taxon>
        <taxon>Gammaproteobacteria</taxon>
        <taxon>Candidatus Kentrum</taxon>
    </lineage>
</organism>
<dbReference type="EMBL" id="CAADEZ010000984">
    <property type="protein sequence ID" value="VFJ77434.1"/>
    <property type="molecule type" value="Genomic_DNA"/>
</dbReference>
<keyword evidence="2" id="KW-1133">Transmembrane helix</keyword>
<proteinExistence type="predicted"/>
<evidence type="ECO:0000256" key="2">
    <source>
        <dbReference type="SAM" id="Phobius"/>
    </source>
</evidence>
<name>A0A450U2R1_9GAMM</name>
<evidence type="ECO:0000313" key="5">
    <source>
        <dbReference type="EMBL" id="VFK13055.1"/>
    </source>
</evidence>
<feature type="transmembrane region" description="Helical" evidence="2">
    <location>
        <begin position="35"/>
        <end position="58"/>
    </location>
</feature>
<sequence length="93" mass="10368">MKPPPHTTGIVPDNRQQPAGRETEDTLLASRCAGLASYTAIILIVVWSILTIAQLWQGFLSPDLYWKITFTVILLGGGDYWSCFDRQGVSDRE</sequence>